<reference evidence="1 2" key="1">
    <citation type="submission" date="2013-01" db="EMBL/GenBank/DDBJ databases">
        <authorList>
            <person name="Harkins D.M."/>
            <person name="Durkin A.S."/>
            <person name="Brinkac L.M."/>
            <person name="Haft D.H."/>
            <person name="Selengut J.D."/>
            <person name="Sanka R."/>
            <person name="DePew J."/>
            <person name="Purushe J."/>
            <person name="Hospenthal D.R."/>
            <person name="Murray C.K."/>
            <person name="Pimentel G."/>
            <person name="Wasfy M."/>
            <person name="Vinetz J.M."/>
            <person name="Sutton G.G."/>
            <person name="Nierman W.C."/>
            <person name="Fouts D.E."/>
        </authorList>
    </citation>
    <scope>NUCLEOTIDE SEQUENCE [LARGE SCALE GENOMIC DNA]</scope>
    <source>
        <strain evidence="1 2">2006001855</strain>
    </source>
</reference>
<gene>
    <name evidence="1" type="ORF">LEP1GSC038_0007</name>
</gene>
<sequence length="74" mass="8187">MIYIALGGSKLSFQELNQISTNNFIYKCGVAIAITPLIYGAHRCINWYLGEEAEEMIEFAMKEGRSGTEPLSPG</sequence>
<dbReference type="AlphaFoldDB" id="M6FHV9"/>
<evidence type="ECO:0000313" key="1">
    <source>
        <dbReference type="EMBL" id="EMM70702.1"/>
    </source>
</evidence>
<name>M6FHV9_9LEPT</name>
<organism evidence="1 2">
    <name type="scientific">Leptospira weilii str. 2006001855</name>
    <dbReference type="NCBI Taxonomy" id="996804"/>
    <lineage>
        <taxon>Bacteria</taxon>
        <taxon>Pseudomonadati</taxon>
        <taxon>Spirochaetota</taxon>
        <taxon>Spirochaetia</taxon>
        <taxon>Leptospirales</taxon>
        <taxon>Leptospiraceae</taxon>
        <taxon>Leptospira</taxon>
    </lineage>
</organism>
<accession>M6FHV9</accession>
<protein>
    <submittedName>
        <fullName evidence="1">Uncharacterized protein</fullName>
    </submittedName>
</protein>
<proteinExistence type="predicted"/>
<dbReference type="EMBL" id="AFJM02000072">
    <property type="protein sequence ID" value="EMM70702.1"/>
    <property type="molecule type" value="Genomic_DNA"/>
</dbReference>
<evidence type="ECO:0000313" key="2">
    <source>
        <dbReference type="Proteomes" id="UP000012101"/>
    </source>
</evidence>
<dbReference type="Proteomes" id="UP000012101">
    <property type="component" value="Unassembled WGS sequence"/>
</dbReference>
<comment type="caution">
    <text evidence="1">The sequence shown here is derived from an EMBL/GenBank/DDBJ whole genome shotgun (WGS) entry which is preliminary data.</text>
</comment>